<dbReference type="InterPro" id="IPR040768">
    <property type="entry name" value="Vid27_PH"/>
</dbReference>
<feature type="compositionally biased region" description="Acidic residues" evidence="1">
    <location>
        <begin position="529"/>
        <end position="557"/>
    </location>
</feature>
<sequence length="961" mass="110437">MSLFKRLTNLFNSNQPSNLVECTGYFYHYHKNQWICLFNDCELVIHRAGGEFKFNFQIQVTRIVDEELLRQQEEQDGEEHEDEDEGDGDKGVDNYFEFPITTGLELYKETGPLGHRAYSWKGTNNRFMFEFDESESNDINKQNRLARVICECIYESKYHQPASTGSDNEIDNFCRETQTVVMSSLQTSVTTMRPDPIPMQTSSDRVNNSSAQEQQQQQQQQLYNLEELKGTSVPAVPVQPPIQVKGEQLYHQSVALYLETNDQFNLKDASVDVLITRTKSSNPIEYQYYILNQSGVPILSQLIDSNMYPQFFNEQLSFIWYDFSTNEEGLRWSIKFPASKEYENFRQQFTIYNYESANQTKFKGKKDEVEFMAQQFTEDVDDPNIVFDTDDGFNAKDLEDFDKLTLEDDELNDSKEFNKFYDQTQDEDEEEEEESGSGEEELESGEEEEEESGEEEEEEQGESGEEESEDEESQQEITPVKPVKKQPVVQSESEEEEEESEEEEEEEEEESEEEITPVKPPIKRQPVIEESESDEEEEESEQEESEEEEEEEEESEEEIKTPIKTPIKRKPIIESSSEEEYSEESDEDSSDLEEIQDPSLKQISKDFKGAKNSSLVVGYKDRSYVVRGSTIGVFNTGENDIKFNTAITNIKSKDKKNFSPKKIMLQQQDQSLLMLNPEKTSNIYKIDLNRPDIVEEWDLQYKGQPTAVKSIMHQQKNDETTVKPTFVGYSGNSMFLVDPRQKTKNVSVKFTGGSNPRSFYTCAATSDEGHLAIGTDKGEIKMFSKTQFDPTKRYTGSDDPLGPVARSRTTLPGIGDPVVGIDVTKDSKWIVATCKQYLMIIPAELKDGSNGFEDRLGARKPVPKRLVLKPIDIKRMGGVVNFTPAKFNTVLDNSNNSETFIVTSSGRFLITWNFRKCKQNVLDVYQIKEYKSDIVAEQFKCNRDNSIVVTFPDDVVISNKK</sequence>
<evidence type="ECO:0000259" key="4">
    <source>
        <dbReference type="Pfam" id="PF17748"/>
    </source>
</evidence>
<feature type="compositionally biased region" description="Low complexity" evidence="1">
    <location>
        <begin position="475"/>
        <end position="491"/>
    </location>
</feature>
<dbReference type="SUPFAM" id="SSF50978">
    <property type="entry name" value="WD40 repeat-like"/>
    <property type="match status" value="1"/>
</dbReference>
<dbReference type="EMBL" id="AJWJ01000086">
    <property type="protein sequence ID" value="KAF2075773.1"/>
    <property type="molecule type" value="Genomic_DNA"/>
</dbReference>
<evidence type="ECO:0000256" key="1">
    <source>
        <dbReference type="SAM" id="MobiDB-lite"/>
    </source>
</evidence>
<dbReference type="InterPro" id="IPR015943">
    <property type="entry name" value="WD40/YVTN_repeat-like_dom_sf"/>
</dbReference>
<protein>
    <submittedName>
        <fullName evidence="5">Uncharacterized protein</fullName>
    </submittedName>
</protein>
<dbReference type="PANTHER" id="PTHR31913:SF0">
    <property type="entry name" value="VACUOLAR IMPORT AND DEGRADATION PROTEIN 27"/>
    <property type="match status" value="1"/>
</dbReference>
<feature type="domain" description="Vid27 PH-like" evidence="3">
    <location>
        <begin position="253"/>
        <end position="355"/>
    </location>
</feature>
<reference evidence="5" key="1">
    <citation type="submission" date="2020-01" db="EMBL/GenBank/DDBJ databases">
        <title>Development of genomics and gene disruption for Polysphondylium violaceum indicates a role for the polyketide synthase stlB in stalk morphogenesis.</title>
        <authorList>
            <person name="Narita B."/>
            <person name="Kawabe Y."/>
            <person name="Kin K."/>
            <person name="Saito T."/>
            <person name="Gibbs R."/>
            <person name="Kuspa A."/>
            <person name="Muzny D."/>
            <person name="Queller D."/>
            <person name="Richards S."/>
            <person name="Strassman J."/>
            <person name="Sucgang R."/>
            <person name="Worley K."/>
            <person name="Schaap P."/>
        </authorList>
    </citation>
    <scope>NUCLEOTIDE SEQUENCE</scope>
    <source>
        <strain evidence="5">QSvi11</strain>
    </source>
</reference>
<dbReference type="AlphaFoldDB" id="A0A8J4PXE4"/>
<organism evidence="5 6">
    <name type="scientific">Polysphondylium violaceum</name>
    <dbReference type="NCBI Taxonomy" id="133409"/>
    <lineage>
        <taxon>Eukaryota</taxon>
        <taxon>Amoebozoa</taxon>
        <taxon>Evosea</taxon>
        <taxon>Eumycetozoa</taxon>
        <taxon>Dictyostelia</taxon>
        <taxon>Dictyosteliales</taxon>
        <taxon>Dictyosteliaceae</taxon>
        <taxon>Polysphondylium</taxon>
    </lineage>
</organism>
<keyword evidence="6" id="KW-1185">Reference proteome</keyword>
<feature type="region of interest" description="Disordered" evidence="1">
    <location>
        <begin position="421"/>
        <end position="595"/>
    </location>
</feature>
<feature type="domain" description="Vid27 N-terminal" evidence="4">
    <location>
        <begin position="1"/>
        <end position="173"/>
    </location>
</feature>
<name>A0A8J4PXE4_9MYCE</name>
<accession>A0A8J4PXE4</accession>
<feature type="compositionally biased region" description="Polar residues" evidence="1">
    <location>
        <begin position="199"/>
        <end position="211"/>
    </location>
</feature>
<dbReference type="GO" id="GO:0005634">
    <property type="term" value="C:nucleus"/>
    <property type="evidence" value="ECO:0007669"/>
    <property type="project" value="TreeGrafter"/>
</dbReference>
<dbReference type="Proteomes" id="UP000695562">
    <property type="component" value="Unassembled WGS sequence"/>
</dbReference>
<comment type="caution">
    <text evidence="5">The sequence shown here is derived from an EMBL/GenBank/DDBJ whole genome shotgun (WGS) entry which is preliminary data.</text>
</comment>
<dbReference type="Pfam" id="PF17748">
    <property type="entry name" value="VID27_N"/>
    <property type="match status" value="1"/>
</dbReference>
<evidence type="ECO:0000259" key="3">
    <source>
        <dbReference type="Pfam" id="PF17747"/>
    </source>
</evidence>
<dbReference type="InterPro" id="IPR013863">
    <property type="entry name" value="VID27_C"/>
</dbReference>
<evidence type="ECO:0000259" key="2">
    <source>
        <dbReference type="Pfam" id="PF08553"/>
    </source>
</evidence>
<feature type="domain" description="Vacuolar import/degradation Vid27 C-terminal" evidence="2">
    <location>
        <begin position="611"/>
        <end position="961"/>
    </location>
</feature>
<feature type="compositionally biased region" description="Acidic residues" evidence="1">
    <location>
        <begin position="492"/>
        <end position="515"/>
    </location>
</feature>
<dbReference type="InterPro" id="IPR040979">
    <property type="entry name" value="Vid27_N"/>
</dbReference>
<dbReference type="OrthoDB" id="18990at2759"/>
<feature type="compositionally biased region" description="Acidic residues" evidence="1">
    <location>
        <begin position="74"/>
        <end position="87"/>
    </location>
</feature>
<dbReference type="Pfam" id="PF08553">
    <property type="entry name" value="VID27"/>
    <property type="match status" value="1"/>
</dbReference>
<feature type="region of interest" description="Disordered" evidence="1">
    <location>
        <begin position="191"/>
        <end position="219"/>
    </location>
</feature>
<feature type="compositionally biased region" description="Acidic residues" evidence="1">
    <location>
        <begin position="576"/>
        <end position="595"/>
    </location>
</feature>
<evidence type="ECO:0000313" key="5">
    <source>
        <dbReference type="EMBL" id="KAF2075773.1"/>
    </source>
</evidence>
<dbReference type="PANTHER" id="PTHR31913">
    <property type="entry name" value="VACUOLAR IMPORT AND DEGRADATION PROTEIN 27"/>
    <property type="match status" value="1"/>
</dbReference>
<dbReference type="Gene3D" id="2.130.10.10">
    <property type="entry name" value="YVTN repeat-like/Quinoprotein amine dehydrogenase"/>
    <property type="match status" value="1"/>
</dbReference>
<feature type="compositionally biased region" description="Acidic residues" evidence="1">
    <location>
        <begin position="424"/>
        <end position="474"/>
    </location>
</feature>
<evidence type="ECO:0000313" key="6">
    <source>
        <dbReference type="Proteomes" id="UP000695562"/>
    </source>
</evidence>
<dbReference type="InterPro" id="IPR036322">
    <property type="entry name" value="WD40_repeat_dom_sf"/>
</dbReference>
<gene>
    <name evidence="5" type="ORF">CYY_002906</name>
</gene>
<proteinExistence type="predicted"/>
<dbReference type="Pfam" id="PF17747">
    <property type="entry name" value="VID27_PH"/>
    <property type="match status" value="1"/>
</dbReference>
<dbReference type="InterPro" id="IPR040458">
    <property type="entry name" value="Vid27"/>
</dbReference>
<dbReference type="GO" id="GO:0005737">
    <property type="term" value="C:cytoplasm"/>
    <property type="evidence" value="ECO:0007669"/>
    <property type="project" value="TreeGrafter"/>
</dbReference>
<feature type="region of interest" description="Disordered" evidence="1">
    <location>
        <begin position="72"/>
        <end position="92"/>
    </location>
</feature>